<dbReference type="Proteomes" id="UP000078541">
    <property type="component" value="Unassembled WGS sequence"/>
</dbReference>
<accession>A0A195F079</accession>
<dbReference type="AlphaFoldDB" id="A0A195F079"/>
<gene>
    <name evidence="1" type="ORF">ALC56_12019</name>
</gene>
<evidence type="ECO:0000313" key="2">
    <source>
        <dbReference type="Proteomes" id="UP000078541"/>
    </source>
</evidence>
<evidence type="ECO:0000313" key="1">
    <source>
        <dbReference type="EMBL" id="KYN33761.1"/>
    </source>
</evidence>
<dbReference type="EMBL" id="KQ981897">
    <property type="protein sequence ID" value="KYN33761.1"/>
    <property type="molecule type" value="Genomic_DNA"/>
</dbReference>
<name>A0A195F079_9HYME</name>
<sequence length="89" mass="10304">MDAMIARYTAMQKSVRRDRTVWNSLARRDDCGADRLAARLAEIGDVQVAVIGVSTTNQMYPRLIPVHRVQYNLQQRKDLPFDYCSSQWD</sequence>
<organism evidence="1 2">
    <name type="scientific">Trachymyrmex septentrionalis</name>
    <dbReference type="NCBI Taxonomy" id="34720"/>
    <lineage>
        <taxon>Eukaryota</taxon>
        <taxon>Metazoa</taxon>
        <taxon>Ecdysozoa</taxon>
        <taxon>Arthropoda</taxon>
        <taxon>Hexapoda</taxon>
        <taxon>Insecta</taxon>
        <taxon>Pterygota</taxon>
        <taxon>Neoptera</taxon>
        <taxon>Endopterygota</taxon>
        <taxon>Hymenoptera</taxon>
        <taxon>Apocrita</taxon>
        <taxon>Aculeata</taxon>
        <taxon>Formicoidea</taxon>
        <taxon>Formicidae</taxon>
        <taxon>Myrmicinae</taxon>
        <taxon>Trachymyrmex</taxon>
    </lineage>
</organism>
<protein>
    <submittedName>
        <fullName evidence="1">Uncharacterized protein</fullName>
    </submittedName>
</protein>
<proteinExistence type="predicted"/>
<keyword evidence="2" id="KW-1185">Reference proteome</keyword>
<reference evidence="1 2" key="1">
    <citation type="submission" date="2016-03" db="EMBL/GenBank/DDBJ databases">
        <title>Trachymyrmex septentrionalis WGS genome.</title>
        <authorList>
            <person name="Nygaard S."/>
            <person name="Hu H."/>
            <person name="Boomsma J."/>
            <person name="Zhang G."/>
        </authorList>
    </citation>
    <scope>NUCLEOTIDE SEQUENCE [LARGE SCALE GENOMIC DNA]</scope>
    <source>
        <strain evidence="1">Tsep2-gDNA-1</strain>
        <tissue evidence="1">Whole body</tissue>
    </source>
</reference>